<dbReference type="InterPro" id="IPR045967">
    <property type="entry name" value="HAM1-like_N"/>
</dbReference>
<dbReference type="InterPro" id="IPR027842">
    <property type="entry name" value="HAM1-like_C"/>
</dbReference>
<organism evidence="4 5">
    <name type="scientific">Catenaria anguillulae PL171</name>
    <dbReference type="NCBI Taxonomy" id="765915"/>
    <lineage>
        <taxon>Eukaryota</taxon>
        <taxon>Fungi</taxon>
        <taxon>Fungi incertae sedis</taxon>
        <taxon>Blastocladiomycota</taxon>
        <taxon>Blastocladiomycetes</taxon>
        <taxon>Blastocladiales</taxon>
        <taxon>Catenariaceae</taxon>
        <taxon>Catenaria</taxon>
    </lineage>
</organism>
<dbReference type="Gene3D" id="3.15.10.10">
    <property type="entry name" value="Bactericidal permeability-increasing protein, domain 1"/>
    <property type="match status" value="1"/>
</dbReference>
<feature type="compositionally biased region" description="Low complexity" evidence="1">
    <location>
        <begin position="219"/>
        <end position="229"/>
    </location>
</feature>
<feature type="compositionally biased region" description="Low complexity" evidence="1">
    <location>
        <begin position="886"/>
        <end position="900"/>
    </location>
</feature>
<sequence>MPLFVRLRTLSRSRPATPLSSSARSPHPQSKPIIHEEVRTFPGRGAVTDVTPQEVKEQARDREFHLLEVLTSLQQGHIASNATLIETIDRLQDLVASMNVNKYKLSSDGRTLLSDFESLLSTLREFILEKNEDEILQKLAFHANLAARGTAMPSVSGALPPRDTLAQRATGMTTLVRLLISNPNFRGILADFTDVFRSAYGEKTHATLKERILGDLTPGAGASASSAAGTTPRRGAADDTVYSQTGLTGDDSGIAAAYDDSGILHDTMHSRRSTAATLGRESVHTTTAAAGGDRRSTWGYGEPIVTRTLPPERKVYVDEPTTDEFVRAAATRPHPTTAAVVDRELSPGRLPHAHHHRHGGVRHHHQHHHRDARVVEEVTTTTTTERSGAAESAGMHSRQTTGVSTLGGTLGGGGGSTYGRIIPARAMQLVAQTRSAMTPQQQSILERRLRNLLRDLAADREYQESIGYLMSMIGTLAQSPMGTSTAHHVDANVYSVAIELKRLLESMAGMSMAPLIEAAYGFTLLMRQDAHLRELVADSRVFFERAVRDPTYLESREYATKLSVLQDRAMVWWQTEQVEIVLSRALEFLDALRSDRLSRALVRDVSQLSGTLLYSPSGRLAFKGDLVNDFRVVLLPAILQQIKFIALPRIEHRDADMDLILDNIVLTSANFLPNLFELEMVNRAQMSPRQEIDDRFTHVFSLNAYQIQADIRDISWYYRKRSGFPKVTDWGVMDLAITGEGISAKVMFEYDRHGAAQTLIPLRVRADVDEIRINLHHTKHDLLFKLAGPIIKSTIRKALITNIEQTILSYLLSVDRSVTMFKSSPWMNSMRSSSKREGAAKHAPSFLRNLVPGFVRGSHHQEEPRHPRNRQSFSRSRSAGGGAGGYRAARGGATSTATTTGGMGGNSGYYY</sequence>
<dbReference type="OrthoDB" id="19394at2759"/>
<protein>
    <submittedName>
        <fullName evidence="4">Uncharacterized protein</fullName>
    </submittedName>
</protein>
<dbReference type="Pfam" id="PF14613">
    <property type="entry name" value="HAM1_C"/>
    <property type="match status" value="1"/>
</dbReference>
<proteinExistence type="predicted"/>
<dbReference type="PANTHER" id="PTHR31138:SF1">
    <property type="entry name" value="PDZ DOMAIN-CONTAINING PROTEIN"/>
    <property type="match status" value="1"/>
</dbReference>
<evidence type="ECO:0000259" key="2">
    <source>
        <dbReference type="Pfam" id="PF14613"/>
    </source>
</evidence>
<feature type="region of interest" description="Disordered" evidence="1">
    <location>
        <begin position="272"/>
        <end position="304"/>
    </location>
</feature>
<gene>
    <name evidence="4" type="ORF">BCR44DRAFT_23850</name>
</gene>
<feature type="domain" description="HAM1-like C-terminal" evidence="2">
    <location>
        <begin position="767"/>
        <end position="820"/>
    </location>
</feature>
<comment type="caution">
    <text evidence="4">The sequence shown here is derived from an EMBL/GenBank/DDBJ whole genome shotgun (WGS) entry which is preliminary data.</text>
</comment>
<dbReference type="PANTHER" id="PTHR31138">
    <property type="entry name" value="CHROMOSOME 19, WHOLE GENOME SHOTGUN SEQUENCE"/>
    <property type="match status" value="1"/>
</dbReference>
<evidence type="ECO:0000256" key="1">
    <source>
        <dbReference type="SAM" id="MobiDB-lite"/>
    </source>
</evidence>
<feature type="region of interest" description="Disordered" evidence="1">
    <location>
        <begin position="348"/>
        <end position="412"/>
    </location>
</feature>
<dbReference type="Proteomes" id="UP000193411">
    <property type="component" value="Unassembled WGS sequence"/>
</dbReference>
<keyword evidence="5" id="KW-1185">Reference proteome</keyword>
<dbReference type="Pfam" id="PF19343">
    <property type="entry name" value="HAM1_N"/>
    <property type="match status" value="2"/>
</dbReference>
<evidence type="ECO:0000259" key="3">
    <source>
        <dbReference type="Pfam" id="PF19343"/>
    </source>
</evidence>
<dbReference type="AlphaFoldDB" id="A0A1Y2HNL0"/>
<accession>A0A1Y2HNL0</accession>
<feature type="domain" description="HAM1-like N-terminal" evidence="3">
    <location>
        <begin position="44"/>
        <end position="203"/>
    </location>
</feature>
<dbReference type="EMBL" id="MCFL01000023">
    <property type="protein sequence ID" value="ORZ35293.1"/>
    <property type="molecule type" value="Genomic_DNA"/>
</dbReference>
<name>A0A1Y2HNL0_9FUNG</name>
<feature type="region of interest" description="Disordered" evidence="1">
    <location>
        <begin position="857"/>
        <end position="901"/>
    </location>
</feature>
<feature type="domain" description="HAM1-like N-terminal" evidence="3">
    <location>
        <begin position="447"/>
        <end position="749"/>
    </location>
</feature>
<evidence type="ECO:0000313" key="5">
    <source>
        <dbReference type="Proteomes" id="UP000193411"/>
    </source>
</evidence>
<evidence type="ECO:0000313" key="4">
    <source>
        <dbReference type="EMBL" id="ORZ35293.1"/>
    </source>
</evidence>
<feature type="region of interest" description="Disordered" evidence="1">
    <location>
        <begin position="219"/>
        <end position="246"/>
    </location>
</feature>
<dbReference type="STRING" id="765915.A0A1Y2HNL0"/>
<reference evidence="4 5" key="1">
    <citation type="submission" date="2016-07" db="EMBL/GenBank/DDBJ databases">
        <title>Pervasive Adenine N6-methylation of Active Genes in Fungi.</title>
        <authorList>
            <consortium name="DOE Joint Genome Institute"/>
            <person name="Mondo S.J."/>
            <person name="Dannebaum R.O."/>
            <person name="Kuo R.C."/>
            <person name="Labutti K."/>
            <person name="Haridas S."/>
            <person name="Kuo A."/>
            <person name="Salamov A."/>
            <person name="Ahrendt S.R."/>
            <person name="Lipzen A."/>
            <person name="Sullivan W."/>
            <person name="Andreopoulos W.B."/>
            <person name="Clum A."/>
            <person name="Lindquist E."/>
            <person name="Daum C."/>
            <person name="Ramamoorthy G.K."/>
            <person name="Gryganskyi A."/>
            <person name="Culley D."/>
            <person name="Magnuson J.K."/>
            <person name="James T.Y."/>
            <person name="O'Malley M.A."/>
            <person name="Stajich J.E."/>
            <person name="Spatafora J.W."/>
            <person name="Visel A."/>
            <person name="Grigoriev I.V."/>
        </authorList>
    </citation>
    <scope>NUCLEOTIDE SEQUENCE [LARGE SCALE GENOMIC DNA]</scope>
    <source>
        <strain evidence="4 5">PL171</strain>
    </source>
</reference>
<feature type="compositionally biased region" description="Basic residues" evidence="1">
    <location>
        <begin position="351"/>
        <end position="371"/>
    </location>
</feature>